<dbReference type="AlphaFoldDB" id="A0A1R1F4K8"/>
<dbReference type="EMBL" id="MRTP01000001">
    <property type="protein sequence ID" value="OMF58876.1"/>
    <property type="molecule type" value="Genomic_DNA"/>
</dbReference>
<organism evidence="2 3">
    <name type="scientific">Paenibacillus rhizosphaerae</name>
    <dbReference type="NCBI Taxonomy" id="297318"/>
    <lineage>
        <taxon>Bacteria</taxon>
        <taxon>Bacillati</taxon>
        <taxon>Bacillota</taxon>
        <taxon>Bacilli</taxon>
        <taxon>Bacillales</taxon>
        <taxon>Paenibacillaceae</taxon>
        <taxon>Paenibacillus</taxon>
    </lineage>
</organism>
<accession>A0A1R1F4K8</accession>
<name>A0A1R1F4K8_9BACL</name>
<feature type="domain" description="VOC" evidence="1">
    <location>
        <begin position="2"/>
        <end position="129"/>
    </location>
</feature>
<evidence type="ECO:0000259" key="1">
    <source>
        <dbReference type="PROSITE" id="PS51819"/>
    </source>
</evidence>
<gene>
    <name evidence="2" type="ORF">BK138_10460</name>
</gene>
<comment type="caution">
    <text evidence="2">The sequence shown here is derived from an EMBL/GenBank/DDBJ whole genome shotgun (WGS) entry which is preliminary data.</text>
</comment>
<dbReference type="Gene3D" id="3.10.180.10">
    <property type="entry name" value="2,3-Dihydroxybiphenyl 1,2-Dioxygenase, domain 1"/>
    <property type="match status" value="1"/>
</dbReference>
<dbReference type="RefSeq" id="WP_076169097.1">
    <property type="nucleotide sequence ID" value="NZ_MRTP01000001.1"/>
</dbReference>
<dbReference type="SUPFAM" id="SSF54593">
    <property type="entry name" value="Glyoxalase/Bleomycin resistance protein/Dihydroxybiphenyl dioxygenase"/>
    <property type="match status" value="1"/>
</dbReference>
<dbReference type="PROSITE" id="PS51819">
    <property type="entry name" value="VOC"/>
    <property type="match status" value="1"/>
</dbReference>
<dbReference type="Proteomes" id="UP000187172">
    <property type="component" value="Unassembled WGS sequence"/>
</dbReference>
<sequence>MRIIELELRTARLAELKEFYTERLGFAIADITEHSITIVAGETRLTFVRDEEEEEKVPPSYHLAMNIPENQIREAKSWLLAKGCQVLSAAPLPYAGIQANEDIAYFEGTDAHAFYFEDPSGNLVEFIARHRMDNALTEPFDHKSILNVSEIGFPLRGSVSEAIQRLDSRFDVTRYVGDGKTFQMLGDEYGMFILGDMAIGWYPSMKIPEVHPIRMTILDPTEGEFQLDPYPYTIRAVSERPI</sequence>
<dbReference type="InterPro" id="IPR037523">
    <property type="entry name" value="VOC_core"/>
</dbReference>
<proteinExistence type="predicted"/>
<protein>
    <submittedName>
        <fullName evidence="2">Glyoxalase</fullName>
    </submittedName>
</protein>
<reference evidence="2 3" key="1">
    <citation type="submission" date="2016-11" db="EMBL/GenBank/DDBJ databases">
        <title>Paenibacillus species isolates.</title>
        <authorList>
            <person name="Beno S.M."/>
        </authorList>
    </citation>
    <scope>NUCLEOTIDE SEQUENCE [LARGE SCALE GENOMIC DNA]</scope>
    <source>
        <strain evidence="2 3">FSL R5-0378</strain>
    </source>
</reference>
<dbReference type="InterPro" id="IPR029068">
    <property type="entry name" value="Glyas_Bleomycin-R_OHBP_Dase"/>
</dbReference>
<dbReference type="Pfam" id="PF00903">
    <property type="entry name" value="Glyoxalase"/>
    <property type="match status" value="1"/>
</dbReference>
<evidence type="ECO:0000313" key="2">
    <source>
        <dbReference type="EMBL" id="OMF58876.1"/>
    </source>
</evidence>
<keyword evidence="3" id="KW-1185">Reference proteome</keyword>
<dbReference type="InterPro" id="IPR004360">
    <property type="entry name" value="Glyas_Fos-R_dOase_dom"/>
</dbReference>
<dbReference type="STRING" id="297318.BK138_10460"/>
<evidence type="ECO:0000313" key="3">
    <source>
        <dbReference type="Proteomes" id="UP000187172"/>
    </source>
</evidence>